<dbReference type="Gene3D" id="3.40.50.720">
    <property type="entry name" value="NAD(P)-binding Rossmann-like Domain"/>
    <property type="match status" value="1"/>
</dbReference>
<dbReference type="OrthoDB" id="9807212at2"/>
<organism evidence="2 3">
    <name type="scientific">Paenibacillus pini JCM 16418</name>
    <dbReference type="NCBI Taxonomy" id="1236976"/>
    <lineage>
        <taxon>Bacteria</taxon>
        <taxon>Bacillati</taxon>
        <taxon>Bacillota</taxon>
        <taxon>Bacilli</taxon>
        <taxon>Bacillales</taxon>
        <taxon>Paenibacillaceae</taxon>
        <taxon>Paenibacillus</taxon>
    </lineage>
</organism>
<reference evidence="2 3" key="1">
    <citation type="journal article" date="2014" name="Genome Announc.">
        <title>Draft Genome Sequence of Paenibacillus pini JCM 16418T, Isolated from the Rhizosphere of Pine Tree.</title>
        <authorList>
            <person name="Yuki M."/>
            <person name="Oshima K."/>
            <person name="Suda W."/>
            <person name="Oshida Y."/>
            <person name="Kitamura K."/>
            <person name="Iida Y."/>
            <person name="Hattori M."/>
            <person name="Ohkuma M."/>
        </authorList>
    </citation>
    <scope>NUCLEOTIDE SEQUENCE [LARGE SCALE GENOMIC DNA]</scope>
    <source>
        <strain evidence="2 3">JCM 16418</strain>
    </source>
</reference>
<dbReference type="GO" id="GO:0005737">
    <property type="term" value="C:cytoplasm"/>
    <property type="evidence" value="ECO:0007669"/>
    <property type="project" value="TreeGrafter"/>
</dbReference>
<dbReference type="STRING" id="1236976.JCM16418_1647"/>
<dbReference type="GO" id="GO:0004029">
    <property type="term" value="F:aldehyde dehydrogenase (NAD+) activity"/>
    <property type="evidence" value="ECO:0007669"/>
    <property type="project" value="TreeGrafter"/>
</dbReference>
<name>W7YZ14_9BACL</name>
<accession>W7YZ14</accession>
<keyword evidence="3" id="KW-1185">Reference proteome</keyword>
<dbReference type="RefSeq" id="WP_036647276.1">
    <property type="nucleotide sequence ID" value="NZ_BAVZ01000004.1"/>
</dbReference>
<dbReference type="Pfam" id="PF01370">
    <property type="entry name" value="Epimerase"/>
    <property type="match status" value="1"/>
</dbReference>
<dbReference type="Proteomes" id="UP000019364">
    <property type="component" value="Unassembled WGS sequence"/>
</dbReference>
<dbReference type="PANTHER" id="PTHR48079">
    <property type="entry name" value="PROTEIN YEEZ"/>
    <property type="match status" value="1"/>
</dbReference>
<sequence>MKIFIAGATGVLGRLLIPKLVQEGHEVVGMTHHKSNMKLISDLGAVPAVADALNQSSVQTVLELARPDMVIHQLTSLGSYNLEDNAEIRMVGTRNLVEASKSVNVKKMIAQSISWAYEPGDKPANEQVSLDIHAALPRKTTIDGIVALEEAVAEIPNHIILRYGAFYGPATWYERNGRNAVKVMNKEIPATDGISSFIHIHDAAQATVQAIHWPTGPVNIVDDEPAPGVVWLPLYASAIGAPMPDLQEGRNACERGASNRLAREDYKWQPMFPSWRDGFKHI</sequence>
<dbReference type="SUPFAM" id="SSF51735">
    <property type="entry name" value="NAD(P)-binding Rossmann-fold domains"/>
    <property type="match status" value="1"/>
</dbReference>
<comment type="caution">
    <text evidence="2">The sequence shown here is derived from an EMBL/GenBank/DDBJ whole genome shotgun (WGS) entry which is preliminary data.</text>
</comment>
<protein>
    <submittedName>
        <fullName evidence="2">Zn-dependent alcohol dehydrogenases</fullName>
    </submittedName>
</protein>
<gene>
    <name evidence="2" type="ORF">JCM16418_1647</name>
</gene>
<dbReference type="InterPro" id="IPR051783">
    <property type="entry name" value="NAD(P)-dependent_oxidoreduct"/>
</dbReference>
<feature type="domain" description="NAD-dependent epimerase/dehydratase" evidence="1">
    <location>
        <begin position="3"/>
        <end position="213"/>
    </location>
</feature>
<dbReference type="InterPro" id="IPR036291">
    <property type="entry name" value="NAD(P)-bd_dom_sf"/>
</dbReference>
<dbReference type="PANTHER" id="PTHR48079:SF6">
    <property type="entry name" value="NAD(P)-BINDING DOMAIN-CONTAINING PROTEIN-RELATED"/>
    <property type="match status" value="1"/>
</dbReference>
<evidence type="ECO:0000313" key="2">
    <source>
        <dbReference type="EMBL" id="GAF07619.1"/>
    </source>
</evidence>
<evidence type="ECO:0000259" key="1">
    <source>
        <dbReference type="Pfam" id="PF01370"/>
    </source>
</evidence>
<dbReference type="eggNOG" id="COG0451">
    <property type="taxonomic scope" value="Bacteria"/>
</dbReference>
<dbReference type="EMBL" id="BAVZ01000004">
    <property type="protein sequence ID" value="GAF07619.1"/>
    <property type="molecule type" value="Genomic_DNA"/>
</dbReference>
<dbReference type="InterPro" id="IPR001509">
    <property type="entry name" value="Epimerase_deHydtase"/>
</dbReference>
<evidence type="ECO:0000313" key="3">
    <source>
        <dbReference type="Proteomes" id="UP000019364"/>
    </source>
</evidence>
<proteinExistence type="predicted"/>
<dbReference type="AlphaFoldDB" id="W7YZ14"/>